<dbReference type="RefSeq" id="WP_113933819.1">
    <property type="nucleotide sequence ID" value="NZ_QNRQ01000007.1"/>
</dbReference>
<accession>A0A366H9L2</accession>
<protein>
    <recommendedName>
        <fullName evidence="4">Lipoprotein</fullName>
    </recommendedName>
</protein>
<organism evidence="2 3">
    <name type="scientific">Eoetvoesiella caeni</name>
    <dbReference type="NCBI Taxonomy" id="645616"/>
    <lineage>
        <taxon>Bacteria</taxon>
        <taxon>Pseudomonadati</taxon>
        <taxon>Pseudomonadota</taxon>
        <taxon>Betaproteobacteria</taxon>
        <taxon>Burkholderiales</taxon>
        <taxon>Alcaligenaceae</taxon>
        <taxon>Eoetvoesiella</taxon>
    </lineage>
</organism>
<dbReference type="AlphaFoldDB" id="A0A366H9L2"/>
<feature type="signal peptide" evidence="1">
    <location>
        <begin position="1"/>
        <end position="34"/>
    </location>
</feature>
<sequence>MSLNRMLASLRPAIWLATLSLLSGCAPMMTGTMAEGGLNAAKSAFGALSPTAAGTDERQKRIQAALNEVNVGGEIQPVLDKIAEPPREKSGNAQGYTCYEFPSVYSATAAAVLVALDGKIVFYGNSRCADEMNKINVKGGATNPKPGEISGK</sequence>
<name>A0A366H9L2_9BURK</name>
<reference evidence="2 3" key="1">
    <citation type="submission" date="2018-06" db="EMBL/GenBank/DDBJ databases">
        <title>Genomic Encyclopedia of Type Strains, Phase IV (KMG-IV): sequencing the most valuable type-strain genomes for metagenomic binning, comparative biology and taxonomic classification.</title>
        <authorList>
            <person name="Goeker M."/>
        </authorList>
    </citation>
    <scope>NUCLEOTIDE SEQUENCE [LARGE SCALE GENOMIC DNA]</scope>
    <source>
        <strain evidence="2 3">DSM 25520</strain>
    </source>
</reference>
<dbReference type="Proteomes" id="UP000253628">
    <property type="component" value="Unassembled WGS sequence"/>
</dbReference>
<evidence type="ECO:0000313" key="2">
    <source>
        <dbReference type="EMBL" id="RBP38245.1"/>
    </source>
</evidence>
<keyword evidence="3" id="KW-1185">Reference proteome</keyword>
<gene>
    <name evidence="2" type="ORF">DFR37_1079</name>
</gene>
<evidence type="ECO:0000256" key="1">
    <source>
        <dbReference type="SAM" id="SignalP"/>
    </source>
</evidence>
<proteinExistence type="predicted"/>
<feature type="chain" id="PRO_5016918136" description="Lipoprotein" evidence="1">
    <location>
        <begin position="35"/>
        <end position="152"/>
    </location>
</feature>
<keyword evidence="1" id="KW-0732">Signal</keyword>
<dbReference type="PROSITE" id="PS51257">
    <property type="entry name" value="PROKAR_LIPOPROTEIN"/>
    <property type="match status" value="1"/>
</dbReference>
<evidence type="ECO:0008006" key="4">
    <source>
        <dbReference type="Google" id="ProtNLM"/>
    </source>
</evidence>
<comment type="caution">
    <text evidence="2">The sequence shown here is derived from an EMBL/GenBank/DDBJ whole genome shotgun (WGS) entry which is preliminary data.</text>
</comment>
<dbReference type="EMBL" id="QNRQ01000007">
    <property type="protein sequence ID" value="RBP38245.1"/>
    <property type="molecule type" value="Genomic_DNA"/>
</dbReference>
<evidence type="ECO:0000313" key="3">
    <source>
        <dbReference type="Proteomes" id="UP000253628"/>
    </source>
</evidence>